<evidence type="ECO:0000313" key="3">
    <source>
        <dbReference type="EMBL" id="KAG1803687.1"/>
    </source>
</evidence>
<dbReference type="OrthoDB" id="3512845at2759"/>
<keyword evidence="4" id="KW-1185">Reference proteome</keyword>
<dbReference type="GO" id="GO:0003697">
    <property type="term" value="F:single-stranded DNA binding"/>
    <property type="evidence" value="ECO:0007669"/>
    <property type="project" value="TreeGrafter"/>
</dbReference>
<organism evidence="3 4">
    <name type="scientific">Suillus plorans</name>
    <dbReference type="NCBI Taxonomy" id="116603"/>
    <lineage>
        <taxon>Eukaryota</taxon>
        <taxon>Fungi</taxon>
        <taxon>Dikarya</taxon>
        <taxon>Basidiomycota</taxon>
        <taxon>Agaricomycotina</taxon>
        <taxon>Agaricomycetes</taxon>
        <taxon>Agaricomycetidae</taxon>
        <taxon>Boletales</taxon>
        <taxon>Suillineae</taxon>
        <taxon>Suillaceae</taxon>
        <taxon>Suillus</taxon>
    </lineage>
</organism>
<dbReference type="EMBL" id="JABBWE010000004">
    <property type="protein sequence ID" value="KAG1803687.1"/>
    <property type="molecule type" value="Genomic_DNA"/>
</dbReference>
<accession>A0A9P7DV19</accession>
<protein>
    <submittedName>
        <fullName evidence="3">HIT-like domain-containing protein</fullName>
    </submittedName>
</protein>
<proteinExistence type="predicted"/>
<dbReference type="GO" id="GO:0033699">
    <property type="term" value="F:DNA 5'-adenosine monophosphate hydrolase activity"/>
    <property type="evidence" value="ECO:0007669"/>
    <property type="project" value="TreeGrafter"/>
</dbReference>
<dbReference type="GO" id="GO:0000012">
    <property type="term" value="P:single strand break repair"/>
    <property type="evidence" value="ECO:0007669"/>
    <property type="project" value="TreeGrafter"/>
</dbReference>
<comment type="caution">
    <text evidence="3">The sequence shown here is derived from an EMBL/GenBank/DDBJ whole genome shotgun (WGS) entry which is preliminary data.</text>
</comment>
<dbReference type="RefSeq" id="XP_041166033.1">
    <property type="nucleotide sequence ID" value="XM_041301670.1"/>
</dbReference>
<dbReference type="GO" id="GO:0030983">
    <property type="term" value="F:mismatched DNA binding"/>
    <property type="evidence" value="ECO:0007669"/>
    <property type="project" value="TreeGrafter"/>
</dbReference>
<dbReference type="Gene3D" id="3.30.428.10">
    <property type="entry name" value="HIT-like"/>
    <property type="match status" value="1"/>
</dbReference>
<dbReference type="GO" id="GO:1990165">
    <property type="term" value="F:single-strand break-containing DNA binding"/>
    <property type="evidence" value="ECO:0007669"/>
    <property type="project" value="TreeGrafter"/>
</dbReference>
<gene>
    <name evidence="3" type="ORF">HD556DRAFT_1329640</name>
</gene>
<feature type="compositionally biased region" description="Basic and acidic residues" evidence="1">
    <location>
        <begin position="221"/>
        <end position="230"/>
    </location>
</feature>
<dbReference type="Proteomes" id="UP000719766">
    <property type="component" value="Unassembled WGS sequence"/>
</dbReference>
<reference evidence="3" key="1">
    <citation type="journal article" date="2020" name="New Phytol.">
        <title>Comparative genomics reveals dynamic genome evolution in host specialist ectomycorrhizal fungi.</title>
        <authorList>
            <person name="Lofgren L.A."/>
            <person name="Nguyen N.H."/>
            <person name="Vilgalys R."/>
            <person name="Ruytinx J."/>
            <person name="Liao H.L."/>
            <person name="Branco S."/>
            <person name="Kuo A."/>
            <person name="LaButti K."/>
            <person name="Lipzen A."/>
            <person name="Andreopoulos W."/>
            <person name="Pangilinan J."/>
            <person name="Riley R."/>
            <person name="Hundley H."/>
            <person name="Na H."/>
            <person name="Barry K."/>
            <person name="Grigoriev I.V."/>
            <person name="Stajich J.E."/>
            <person name="Kennedy P.G."/>
        </authorList>
    </citation>
    <scope>NUCLEOTIDE SEQUENCE</scope>
    <source>
        <strain evidence="3">S12</strain>
    </source>
</reference>
<evidence type="ECO:0000256" key="1">
    <source>
        <dbReference type="SAM" id="MobiDB-lite"/>
    </source>
</evidence>
<feature type="compositionally biased region" description="Basic and acidic residues" evidence="1">
    <location>
        <begin position="253"/>
        <end position="265"/>
    </location>
</feature>
<dbReference type="InterPro" id="IPR036265">
    <property type="entry name" value="HIT-like_sf"/>
</dbReference>
<dbReference type="Pfam" id="PF11969">
    <property type="entry name" value="DcpS_C"/>
    <property type="match status" value="1"/>
</dbReference>
<dbReference type="GO" id="GO:0003725">
    <property type="term" value="F:double-stranded RNA binding"/>
    <property type="evidence" value="ECO:0007669"/>
    <property type="project" value="TreeGrafter"/>
</dbReference>
<dbReference type="AlphaFoldDB" id="A0A9P7DV19"/>
<dbReference type="SUPFAM" id="SSF54197">
    <property type="entry name" value="HIT-like"/>
    <property type="match status" value="1"/>
</dbReference>
<sequence>MSSANMTIFRAYAQKSNPASLPPSVLFSHSETCLTVFDAFPKSIFHFLVIPRVRPPFNVYQLANLRSLLKCEKNCVKELLTDLSREANNVKKMIESEMFKKYGFKWEIWMGFHAIPSMEHLHLHVLSADLCSPRMKLKKHYNSFHPKRGFFIHLSDVLSWFDADPSYYKTTSQLKKSEYEPLLKEDLSCWKCDRNLSNMPKLKSHLQEEFDKLFLQEKAKVERERKRSDDLAQTSSSQISLNDDDSPQYELVRGSDEERGPHSEN</sequence>
<name>A0A9P7DV19_9AGAM</name>
<feature type="compositionally biased region" description="Polar residues" evidence="1">
    <location>
        <begin position="231"/>
        <end position="241"/>
    </location>
</feature>
<feature type="region of interest" description="Disordered" evidence="1">
    <location>
        <begin position="221"/>
        <end position="265"/>
    </location>
</feature>
<dbReference type="InterPro" id="IPR032566">
    <property type="entry name" value="Znf-C2HE"/>
</dbReference>
<feature type="domain" description="Aprataxin C2HE/C2H2/C2HC zinc finger" evidence="2">
    <location>
        <begin position="149"/>
        <end position="212"/>
    </location>
</feature>
<dbReference type="PANTHER" id="PTHR12486">
    <property type="entry name" value="APRATAXIN-RELATED"/>
    <property type="match status" value="1"/>
</dbReference>
<dbReference type="PANTHER" id="PTHR12486:SF4">
    <property type="entry name" value="APRATAXIN"/>
    <property type="match status" value="1"/>
</dbReference>
<dbReference type="Pfam" id="PF16278">
    <property type="entry name" value="zf-C2HE"/>
    <property type="match status" value="1"/>
</dbReference>
<dbReference type="GO" id="GO:0005634">
    <property type="term" value="C:nucleus"/>
    <property type="evidence" value="ECO:0007669"/>
    <property type="project" value="TreeGrafter"/>
</dbReference>
<evidence type="ECO:0000313" key="4">
    <source>
        <dbReference type="Proteomes" id="UP000719766"/>
    </source>
</evidence>
<dbReference type="GeneID" id="64595434"/>
<evidence type="ECO:0000259" key="2">
    <source>
        <dbReference type="Pfam" id="PF16278"/>
    </source>
</evidence>